<sequence>MDGNGRWAQERGLPRLAGHEQGSKSIRACVEAAIEAGVEIVTLYAFSAENWKRPAAEVAGLMLLLERFLDEKLAEMQKEGVRLLAIGRTSQLPGACQRKLQQAIAQTAQNTRLTVILALSYSGRLEIVDAVKSLLSDVQSGKLTPEQIDPDVFSQHLYTAGFPDPDLLIRTSGEMRLSNFLLWQLSYTEIHVTPKYWPDFGKADFHAALKEFASRSRRYGGV</sequence>
<dbReference type="PANTHER" id="PTHR10291">
    <property type="entry name" value="DEHYDRODOLICHYL DIPHOSPHATE SYNTHASE FAMILY MEMBER"/>
    <property type="match status" value="1"/>
</dbReference>
<feature type="binding site" evidence="2">
    <location>
        <position position="2"/>
    </location>
    <ligand>
        <name>Mg(2+)</name>
        <dbReference type="ChEBI" id="CHEBI:18420"/>
    </ligand>
</feature>
<keyword evidence="4" id="KW-1185">Reference proteome</keyword>
<feature type="binding site" evidence="2">
    <location>
        <position position="19"/>
    </location>
    <ligand>
        <name>substrate</name>
    </ligand>
</feature>
<dbReference type="EMBL" id="BDCO01000002">
    <property type="protein sequence ID" value="GAT33928.1"/>
    <property type="molecule type" value="Genomic_DNA"/>
</dbReference>
<evidence type="ECO:0000313" key="3">
    <source>
        <dbReference type="EMBL" id="GAT33928.1"/>
    </source>
</evidence>
<proteinExistence type="inferred from homology"/>
<gene>
    <name evidence="3" type="ORF">TSACC_22349</name>
</gene>
<feature type="binding site" evidence="2">
    <location>
        <position position="15"/>
    </location>
    <ligand>
        <name>substrate</name>
    </ligand>
</feature>
<dbReference type="GO" id="GO:0016094">
    <property type="term" value="P:polyprenol biosynthetic process"/>
    <property type="evidence" value="ECO:0007669"/>
    <property type="project" value="TreeGrafter"/>
</dbReference>
<dbReference type="InterPro" id="IPR036424">
    <property type="entry name" value="UPP_synth-like_sf"/>
</dbReference>
<feature type="binding site" evidence="2">
    <location>
        <position position="53"/>
    </location>
    <ligand>
        <name>substrate</name>
    </ligand>
</feature>
<feature type="binding site" evidence="2">
    <location>
        <position position="7"/>
    </location>
    <ligand>
        <name>substrate</name>
    </ligand>
</feature>
<dbReference type="Gene3D" id="3.40.1180.10">
    <property type="entry name" value="Decaprenyl diphosphate synthase-like"/>
    <property type="match status" value="1"/>
</dbReference>
<keyword evidence="2" id="KW-0479">Metal-binding</keyword>
<dbReference type="InParanoid" id="A0A146GBG6"/>
<feature type="active site" evidence="2">
    <location>
        <position position="2"/>
    </location>
</feature>
<comment type="function">
    <text evidence="2">Catalyzes the condensation of isopentenyl diphosphate (IPP) with allylic pyrophosphates generating different type of terpenoids.</text>
</comment>
<dbReference type="PANTHER" id="PTHR10291:SF0">
    <property type="entry name" value="DEHYDRODOLICHYL DIPHOSPHATE SYNTHASE 2"/>
    <property type="match status" value="1"/>
</dbReference>
<dbReference type="SUPFAM" id="SSF64005">
    <property type="entry name" value="Undecaprenyl diphosphate synthase"/>
    <property type="match status" value="1"/>
</dbReference>
<dbReference type="Pfam" id="PF01255">
    <property type="entry name" value="Prenyltransf"/>
    <property type="match status" value="1"/>
</dbReference>
<comment type="caution">
    <text evidence="3">The sequence shown here is derived from an EMBL/GenBank/DDBJ whole genome shotgun (WGS) entry which is preliminary data.</text>
</comment>
<dbReference type="GO" id="GO:0045547">
    <property type="term" value="F:ditrans,polycis-polyprenyl diphosphate synthase [(2E,6E)-farnesyl diphosphate specific] activity"/>
    <property type="evidence" value="ECO:0007669"/>
    <property type="project" value="TreeGrafter"/>
</dbReference>
<dbReference type="InterPro" id="IPR001441">
    <property type="entry name" value="UPP_synth-like"/>
</dbReference>
<dbReference type="AlphaFoldDB" id="A0A146GBG6"/>
<organism evidence="3 4">
    <name type="scientific">Terrimicrobium sacchariphilum</name>
    <dbReference type="NCBI Taxonomy" id="690879"/>
    <lineage>
        <taxon>Bacteria</taxon>
        <taxon>Pseudomonadati</taxon>
        <taxon>Verrucomicrobiota</taxon>
        <taxon>Terrimicrobiia</taxon>
        <taxon>Terrimicrobiales</taxon>
        <taxon>Terrimicrobiaceae</taxon>
        <taxon>Terrimicrobium</taxon>
    </lineage>
</organism>
<feature type="binding site" evidence="2">
    <location>
        <begin position="47"/>
        <end position="49"/>
    </location>
    <ligand>
        <name>substrate</name>
    </ligand>
</feature>
<feature type="binding site" evidence="2">
    <location>
        <position position="51"/>
    </location>
    <ligand>
        <name>substrate</name>
    </ligand>
</feature>
<feature type="binding site" evidence="2">
    <location>
        <position position="170"/>
    </location>
    <ligand>
        <name>substrate</name>
    </ligand>
</feature>
<feature type="binding site" evidence="2">
    <location>
        <begin position="176"/>
        <end position="178"/>
    </location>
    <ligand>
        <name>substrate</name>
    </ligand>
</feature>
<reference evidence="4" key="1">
    <citation type="journal article" date="2017" name="Genome Announc.">
        <title>Draft Genome Sequence of Terrimicrobium sacchariphilum NM-5T, a Facultative Anaerobic Soil Bacterium of the Class Spartobacteria.</title>
        <authorList>
            <person name="Qiu Y.L."/>
            <person name="Tourlousse D.M."/>
            <person name="Matsuura N."/>
            <person name="Ohashi A."/>
            <person name="Sekiguchi Y."/>
        </authorList>
    </citation>
    <scope>NUCLEOTIDE SEQUENCE [LARGE SCALE GENOMIC DNA]</scope>
    <source>
        <strain evidence="4">NM-5</strain>
    </source>
</reference>
<comment type="cofactor">
    <cofactor evidence="2">
        <name>Mg(2+)</name>
        <dbReference type="ChEBI" id="CHEBI:18420"/>
    </cofactor>
    <text evidence="2">Binds 2 magnesium ions per subunit.</text>
</comment>
<dbReference type="FunCoup" id="A0A146GBG6">
    <property type="interactions" value="486"/>
</dbReference>
<feature type="binding site" evidence="2">
    <location>
        <begin position="3"/>
        <end position="6"/>
    </location>
    <ligand>
        <name>substrate</name>
    </ligand>
</feature>
<dbReference type="Proteomes" id="UP000076023">
    <property type="component" value="Unassembled WGS sequence"/>
</dbReference>
<evidence type="ECO:0000256" key="2">
    <source>
        <dbReference type="HAMAP-Rule" id="MF_01139"/>
    </source>
</evidence>
<comment type="subunit">
    <text evidence="2">Homodimer.</text>
</comment>
<keyword evidence="2" id="KW-0460">Magnesium</keyword>
<dbReference type="EC" id="2.5.1.-" evidence="2"/>
<protein>
    <recommendedName>
        <fullName evidence="2">Isoprenyl transferase</fullName>
        <ecNumber evidence="2">2.5.1.-</ecNumber>
    </recommendedName>
</protein>
<evidence type="ECO:0000256" key="1">
    <source>
        <dbReference type="ARBA" id="ARBA00022679"/>
    </source>
</evidence>
<accession>A0A146GBG6</accession>
<dbReference type="HAMAP" id="MF_01139">
    <property type="entry name" value="ISPT"/>
    <property type="match status" value="1"/>
</dbReference>
<dbReference type="NCBIfam" id="TIGR00055">
    <property type="entry name" value="uppS"/>
    <property type="match status" value="1"/>
</dbReference>
<dbReference type="CDD" id="cd00475">
    <property type="entry name" value="Cis_IPPS"/>
    <property type="match status" value="1"/>
</dbReference>
<comment type="similarity">
    <text evidence="2">Belongs to the UPP synthase family.</text>
</comment>
<dbReference type="STRING" id="690879.TSACC_22349"/>
<evidence type="ECO:0000313" key="4">
    <source>
        <dbReference type="Proteomes" id="UP000076023"/>
    </source>
</evidence>
<dbReference type="InterPro" id="IPR018520">
    <property type="entry name" value="UPP_synth-like_CS"/>
</dbReference>
<feature type="binding site" evidence="2">
    <location>
        <position position="189"/>
    </location>
    <ligand>
        <name>Mg(2+)</name>
        <dbReference type="ChEBI" id="CHEBI:18420"/>
    </ligand>
</feature>
<dbReference type="PROSITE" id="PS01066">
    <property type="entry name" value="UPP_SYNTHASE"/>
    <property type="match status" value="1"/>
</dbReference>
<keyword evidence="1 2" id="KW-0808">Transferase</keyword>
<dbReference type="FunFam" id="3.40.1180.10:FF:000001">
    <property type="entry name" value="(2E,6E)-farnesyl-diphosphate-specific ditrans,polycis-undecaprenyl-diphosphate synthase"/>
    <property type="match status" value="1"/>
</dbReference>
<feature type="active site" description="Proton acceptor" evidence="2">
    <location>
        <position position="50"/>
    </location>
</feature>
<name>A0A146GBG6_TERSA</name>
<dbReference type="GO" id="GO:0000287">
    <property type="term" value="F:magnesium ion binding"/>
    <property type="evidence" value="ECO:0007669"/>
    <property type="project" value="UniProtKB-UniRule"/>
</dbReference>